<evidence type="ECO:0000313" key="2">
    <source>
        <dbReference type="Proteomes" id="UP000265618"/>
    </source>
</evidence>
<keyword evidence="2" id="KW-1185">Reference proteome</keyword>
<proteinExistence type="predicted"/>
<name>A0A391NR68_9EUKA</name>
<accession>A0A391NR68</accession>
<dbReference type="Proteomes" id="UP000265618">
    <property type="component" value="Unassembled WGS sequence"/>
</dbReference>
<dbReference type="AlphaFoldDB" id="A0A391NR68"/>
<organism evidence="1 2">
    <name type="scientific">Kipferlia bialata</name>
    <dbReference type="NCBI Taxonomy" id="797122"/>
    <lineage>
        <taxon>Eukaryota</taxon>
        <taxon>Metamonada</taxon>
        <taxon>Carpediemonas-like organisms</taxon>
        <taxon>Kipferlia</taxon>
    </lineage>
</organism>
<sequence>MPCVCVDIVFGWRVDDAKAREWFADHPWASQAWNMMDSDWKKKWRRKELPKGVYVVHHTEEFSDRQPYYVSLTSTNGSHTEVVGMSLEELEALTSDEALVERGREFAKKLGARDTVCRVHAYASCTY</sequence>
<dbReference type="EMBL" id="BDIP01001138">
    <property type="protein sequence ID" value="GCA62666.1"/>
    <property type="molecule type" value="Genomic_DNA"/>
</dbReference>
<protein>
    <submittedName>
        <fullName evidence="1">Uncharacterized protein</fullName>
    </submittedName>
</protein>
<comment type="caution">
    <text evidence="1">The sequence shown here is derived from an EMBL/GenBank/DDBJ whole genome shotgun (WGS) entry which is preliminary data.</text>
</comment>
<gene>
    <name evidence="1" type="ORF">KIPB_005031</name>
</gene>
<reference evidence="1 2" key="1">
    <citation type="journal article" date="2018" name="PLoS ONE">
        <title>The draft genome of Kipferlia bialata reveals reductive genome evolution in fornicate parasites.</title>
        <authorList>
            <person name="Tanifuji G."/>
            <person name="Takabayashi S."/>
            <person name="Kume K."/>
            <person name="Takagi M."/>
            <person name="Nakayama T."/>
            <person name="Kamikawa R."/>
            <person name="Inagaki Y."/>
            <person name="Hashimoto T."/>
        </authorList>
    </citation>
    <scope>NUCLEOTIDE SEQUENCE [LARGE SCALE GENOMIC DNA]</scope>
    <source>
        <strain evidence="1">NY0173</strain>
    </source>
</reference>
<evidence type="ECO:0000313" key="1">
    <source>
        <dbReference type="EMBL" id="GCA62666.1"/>
    </source>
</evidence>